<feature type="active site" description="Proton donor" evidence="3">
    <location>
        <position position="29"/>
    </location>
</feature>
<keyword evidence="5" id="KW-0479">Metal-binding</keyword>
<comment type="caution">
    <text evidence="6">The sequence shown here is derived from an EMBL/GenBank/DDBJ whole genome shotgun (WGS) entry which is preliminary data.</text>
</comment>
<dbReference type="PANTHER" id="PTHR19288:SF93">
    <property type="entry name" value="FI11325P-RELATED"/>
    <property type="match status" value="1"/>
</dbReference>
<dbReference type="Pfam" id="PF13242">
    <property type="entry name" value="Hydrolase_like"/>
    <property type="match status" value="1"/>
</dbReference>
<dbReference type="SUPFAM" id="SSF56784">
    <property type="entry name" value="HAD-like"/>
    <property type="match status" value="1"/>
</dbReference>
<dbReference type="Pfam" id="PF13344">
    <property type="entry name" value="Hydrolase_6"/>
    <property type="match status" value="1"/>
</dbReference>
<dbReference type="InterPro" id="IPR023214">
    <property type="entry name" value="HAD_sf"/>
</dbReference>
<feature type="binding site" evidence="5">
    <location>
        <position position="244"/>
    </location>
    <ligand>
        <name>Mg(2+)</name>
        <dbReference type="ChEBI" id="CHEBI:18420"/>
    </ligand>
</feature>
<keyword evidence="1 2" id="KW-0378">Hydrolase</keyword>
<dbReference type="Gene3D" id="3.40.50.1000">
    <property type="entry name" value="HAD superfamily/HAD-like"/>
    <property type="match status" value="2"/>
</dbReference>
<name>A0AAV7IUK6_COTGL</name>
<sequence length="306" mass="34391">MNPINLNTLNNDELSKIMDSFDYILTDCDGVLWHHNNPIARAAEVMNSFVSLGKKVFYITNNSTKSCEEFLEKFNNLKFPAHEDNILCTSYLVAKYLKNKNFQKKVYMIGSAGIAKELDKVGIAHVGLGKDPITSDDLSFKYFKPESDIGAVVVGFDLHFNYLKVLKAATYLNNKDVEFIATNTDEQFPGINNITIPGTGSLVRCVETCSERKPTVMGKPSTYVSEMLSKNYQINPERTLMIGDRANTDILLGKRCNYKTLLVLTGVSTVEHLEKWKKSSDPSELELVPTYYINSIADLLPCLKKN</sequence>
<reference evidence="6 7" key="1">
    <citation type="journal article" date="2021" name="J. Hered.">
        <title>A chromosome-level genome assembly of the parasitoid wasp, Cotesia glomerata (Hymenoptera: Braconidae).</title>
        <authorList>
            <person name="Pinto B.J."/>
            <person name="Weis J.J."/>
            <person name="Gamble T."/>
            <person name="Ode P.J."/>
            <person name="Paul R."/>
            <person name="Zaspel J.M."/>
        </authorList>
    </citation>
    <scope>NUCLEOTIDE SEQUENCE [LARGE SCALE GENOMIC DNA]</scope>
    <source>
        <strain evidence="6">CgM1</strain>
    </source>
</reference>
<evidence type="ECO:0000313" key="7">
    <source>
        <dbReference type="Proteomes" id="UP000826195"/>
    </source>
</evidence>
<evidence type="ECO:0000256" key="5">
    <source>
        <dbReference type="PIRSR" id="PIRSR000915-3"/>
    </source>
</evidence>
<dbReference type="GO" id="GO:0005737">
    <property type="term" value="C:cytoplasm"/>
    <property type="evidence" value="ECO:0007669"/>
    <property type="project" value="TreeGrafter"/>
</dbReference>
<evidence type="ECO:0000256" key="4">
    <source>
        <dbReference type="PIRSR" id="PIRSR000915-2"/>
    </source>
</evidence>
<evidence type="ECO:0000313" key="6">
    <source>
        <dbReference type="EMBL" id="KAH0557778.1"/>
    </source>
</evidence>
<accession>A0AAV7IUK6</accession>
<dbReference type="Proteomes" id="UP000826195">
    <property type="component" value="Unassembled WGS sequence"/>
</dbReference>
<feature type="active site" description="Proton donor" evidence="3">
    <location>
        <position position="27"/>
    </location>
</feature>
<dbReference type="InterPro" id="IPR006357">
    <property type="entry name" value="HAD-SF_hydro_IIA"/>
</dbReference>
<dbReference type="InterPro" id="IPR036412">
    <property type="entry name" value="HAD-like_sf"/>
</dbReference>
<dbReference type="GO" id="GO:0016791">
    <property type="term" value="F:phosphatase activity"/>
    <property type="evidence" value="ECO:0007669"/>
    <property type="project" value="InterPro"/>
</dbReference>
<feature type="binding site" evidence="4">
    <location>
        <position position="219"/>
    </location>
    <ligand>
        <name>substrate</name>
    </ligand>
</feature>
<keyword evidence="7" id="KW-1185">Reference proteome</keyword>
<dbReference type="EMBL" id="JAHXZJ010000747">
    <property type="protein sequence ID" value="KAH0557778.1"/>
    <property type="molecule type" value="Genomic_DNA"/>
</dbReference>
<evidence type="ECO:0000256" key="1">
    <source>
        <dbReference type="ARBA" id="ARBA00022801"/>
    </source>
</evidence>
<dbReference type="NCBIfam" id="TIGR01452">
    <property type="entry name" value="PGP_euk"/>
    <property type="match status" value="1"/>
</dbReference>
<feature type="binding site" evidence="5">
    <location>
        <position position="29"/>
    </location>
    <ligand>
        <name>Mg(2+)</name>
        <dbReference type="ChEBI" id="CHEBI:18420"/>
    </ligand>
</feature>
<keyword evidence="5" id="KW-0460">Magnesium</keyword>
<dbReference type="PIRSF" id="PIRSF000915">
    <property type="entry name" value="PGP-type_phosphatase"/>
    <property type="match status" value="1"/>
</dbReference>
<organism evidence="6 7">
    <name type="scientific">Cotesia glomerata</name>
    <name type="common">Lepidopteran parasitic wasp</name>
    <name type="synonym">Apanteles glomeratus</name>
    <dbReference type="NCBI Taxonomy" id="32391"/>
    <lineage>
        <taxon>Eukaryota</taxon>
        <taxon>Metazoa</taxon>
        <taxon>Ecdysozoa</taxon>
        <taxon>Arthropoda</taxon>
        <taxon>Hexapoda</taxon>
        <taxon>Insecta</taxon>
        <taxon>Pterygota</taxon>
        <taxon>Neoptera</taxon>
        <taxon>Endopterygota</taxon>
        <taxon>Hymenoptera</taxon>
        <taxon>Apocrita</taxon>
        <taxon>Ichneumonoidea</taxon>
        <taxon>Braconidae</taxon>
        <taxon>Microgastrinae</taxon>
        <taxon>Cotesia</taxon>
    </lineage>
</organism>
<dbReference type="PANTHER" id="PTHR19288">
    <property type="entry name" value="4-NITROPHENYLPHOSPHATASE-RELATED"/>
    <property type="match status" value="1"/>
</dbReference>
<feature type="binding site" evidence="5">
    <location>
        <position position="27"/>
    </location>
    <ligand>
        <name>Mg(2+)</name>
        <dbReference type="ChEBI" id="CHEBI:18420"/>
    </ligand>
</feature>
<dbReference type="AlphaFoldDB" id="A0AAV7IUK6"/>
<evidence type="ECO:0008006" key="8">
    <source>
        <dbReference type="Google" id="ProtNLM"/>
    </source>
</evidence>
<protein>
    <recommendedName>
        <fullName evidence="8">Phosphoglycolate phosphatase</fullName>
    </recommendedName>
</protein>
<dbReference type="InterPro" id="IPR006349">
    <property type="entry name" value="PGP_euk"/>
</dbReference>
<evidence type="ECO:0000256" key="2">
    <source>
        <dbReference type="PIRNR" id="PIRNR000915"/>
    </source>
</evidence>
<evidence type="ECO:0000256" key="3">
    <source>
        <dbReference type="PIRSR" id="PIRSR000915-1"/>
    </source>
</evidence>
<dbReference type="NCBIfam" id="TIGR01460">
    <property type="entry name" value="HAD-SF-IIA"/>
    <property type="match status" value="1"/>
</dbReference>
<comment type="similarity">
    <text evidence="2">Belongs to the HAD-like hydrolase superfamily.</text>
</comment>
<gene>
    <name evidence="6" type="ORF">KQX54_011674</name>
</gene>
<comment type="cofactor">
    <cofactor evidence="5">
        <name>Mg(2+)</name>
        <dbReference type="ChEBI" id="CHEBI:18420"/>
    </cofactor>
    <text evidence="5">Divalent metal ions. Mg(2+) is the most effective.</text>
</comment>
<proteinExistence type="inferred from homology"/>
<dbReference type="GO" id="GO:0046872">
    <property type="term" value="F:metal ion binding"/>
    <property type="evidence" value="ECO:0007669"/>
    <property type="project" value="UniProtKB-KW"/>
</dbReference>